<feature type="transmembrane region" description="Helical" evidence="6">
    <location>
        <begin position="210"/>
        <end position="227"/>
    </location>
</feature>
<evidence type="ECO:0000259" key="7">
    <source>
        <dbReference type="PROSITE" id="PS50850"/>
    </source>
</evidence>
<dbReference type="PANTHER" id="PTHR23508:SF10">
    <property type="entry name" value="CARBOXYLIC ACID TRANSPORTER PROTEIN HOMOLOG"/>
    <property type="match status" value="1"/>
</dbReference>
<feature type="region of interest" description="Disordered" evidence="5">
    <location>
        <begin position="486"/>
        <end position="507"/>
    </location>
</feature>
<sequence length="507" mass="56460">MAEQSTAGKVRKYLRGRFTELLPKEKKAGGQVRKELNPLPALRSINLRTWLFVIGSFSSFAAEATAFFVVNLHVKPIAEEFDVSITSMTWGITAALMTRTIGAVIFGCIGDAYGRKISFLLNLGILAILEIAIAFTNNLRDFIICRALFGVALGGCFGSAMMQCFDDLPTAAHSFISGVFQQAYSFGYLFAVLITWMFKSTGIRNWRACFWFLSGVSFLLLIFRACLPETNGFLKTRRYREYCKANGFKQPSTFVQIYLSFKKDWYIVGYMVILMAGFNFFSHSSQDLFPTMLTEQLGYSLQDSIYTNLIGTFGAIFGGLTIPQFSIISSRRLVIICACTFAAALVYPWGFVHNYTINITVFFLQMFVQGSWGLVPTHLNALVPDSPTKAFFSGVSYQLGNLAASASSTIESMLADTYPLKDSNGQVMYNPDNGKPLHDYGRAMATMFGCVVVYLFLAVFFGPESNPNKDYSLAIMAAKSENSPMAFEDFEKDSQKDEQSQTRKSLS</sequence>
<name>A0A0X8HV23_9SACH</name>
<evidence type="ECO:0000256" key="5">
    <source>
        <dbReference type="SAM" id="MobiDB-lite"/>
    </source>
</evidence>
<dbReference type="AlphaFoldDB" id="A0A0X8HV23"/>
<dbReference type="RefSeq" id="XP_017989011.1">
    <property type="nucleotide sequence ID" value="XM_018133826.1"/>
</dbReference>
<dbReference type="OrthoDB" id="5296287at2759"/>
<evidence type="ECO:0000256" key="2">
    <source>
        <dbReference type="ARBA" id="ARBA00022692"/>
    </source>
</evidence>
<keyword evidence="9" id="KW-1185">Reference proteome</keyword>
<evidence type="ECO:0000256" key="1">
    <source>
        <dbReference type="ARBA" id="ARBA00004141"/>
    </source>
</evidence>
<dbReference type="InterPro" id="IPR036259">
    <property type="entry name" value="MFS_trans_sf"/>
</dbReference>
<dbReference type="SUPFAM" id="SSF103473">
    <property type="entry name" value="MFS general substrate transporter"/>
    <property type="match status" value="1"/>
</dbReference>
<dbReference type="Proteomes" id="UP000243052">
    <property type="component" value="Chromosome vii"/>
</dbReference>
<keyword evidence="4 6" id="KW-0472">Membrane</keyword>
<feature type="transmembrane region" description="Helical" evidence="6">
    <location>
        <begin position="117"/>
        <end position="135"/>
    </location>
</feature>
<dbReference type="EMBL" id="CP014247">
    <property type="protein sequence ID" value="AMD22015.1"/>
    <property type="molecule type" value="Genomic_DNA"/>
</dbReference>
<feature type="transmembrane region" description="Helical" evidence="6">
    <location>
        <begin position="305"/>
        <end position="325"/>
    </location>
</feature>
<evidence type="ECO:0000313" key="8">
    <source>
        <dbReference type="EMBL" id="AMD22015.1"/>
    </source>
</evidence>
<feature type="transmembrane region" description="Helical" evidence="6">
    <location>
        <begin position="90"/>
        <end position="110"/>
    </location>
</feature>
<dbReference type="GO" id="GO:0005886">
    <property type="term" value="C:plasma membrane"/>
    <property type="evidence" value="ECO:0007669"/>
    <property type="project" value="TreeGrafter"/>
</dbReference>
<dbReference type="GeneID" id="28725340"/>
<proteinExistence type="predicted"/>
<feature type="transmembrane region" description="Helical" evidence="6">
    <location>
        <begin position="174"/>
        <end position="198"/>
    </location>
</feature>
<dbReference type="InterPro" id="IPR011701">
    <property type="entry name" value="MFS"/>
</dbReference>
<evidence type="ECO:0000313" key="9">
    <source>
        <dbReference type="Proteomes" id="UP000243052"/>
    </source>
</evidence>
<feature type="domain" description="Major facilitator superfamily (MFS) profile" evidence="7">
    <location>
        <begin position="51"/>
        <end position="466"/>
    </location>
</feature>
<keyword evidence="2 6" id="KW-0812">Transmembrane</keyword>
<dbReference type="GO" id="GO:0015355">
    <property type="term" value="F:secondary active monocarboxylate transmembrane transporter activity"/>
    <property type="evidence" value="ECO:0007669"/>
    <property type="project" value="TreeGrafter"/>
</dbReference>
<evidence type="ECO:0000256" key="4">
    <source>
        <dbReference type="ARBA" id="ARBA00023136"/>
    </source>
</evidence>
<dbReference type="Pfam" id="PF07690">
    <property type="entry name" value="MFS_1"/>
    <property type="match status" value="1"/>
</dbReference>
<keyword evidence="3 6" id="KW-1133">Transmembrane helix</keyword>
<dbReference type="STRING" id="45286.A0A0X8HV23"/>
<reference evidence="8 9" key="1">
    <citation type="submission" date="2016-01" db="EMBL/GenBank/DDBJ databases">
        <title>Genome sequence of the yeast Holleya sinecauda.</title>
        <authorList>
            <person name="Dietrich F.S."/>
        </authorList>
    </citation>
    <scope>NUCLEOTIDE SEQUENCE [LARGE SCALE GENOMIC DNA]</scope>
    <source>
        <strain evidence="8 9">ATCC 58844</strain>
    </source>
</reference>
<dbReference type="GO" id="GO:0035879">
    <property type="term" value="P:plasma membrane lactate transport"/>
    <property type="evidence" value="ECO:0007669"/>
    <property type="project" value="TreeGrafter"/>
</dbReference>
<evidence type="ECO:0000256" key="3">
    <source>
        <dbReference type="ARBA" id="ARBA00022989"/>
    </source>
</evidence>
<protein>
    <submittedName>
        <fullName evidence="8">HGL325Wp</fullName>
    </submittedName>
</protein>
<gene>
    <name evidence="8" type="ORF">AW171_hschr74019</name>
</gene>
<dbReference type="Gene3D" id="1.20.1250.20">
    <property type="entry name" value="MFS general substrate transporter like domains"/>
    <property type="match status" value="2"/>
</dbReference>
<comment type="subcellular location">
    <subcellularLocation>
        <location evidence="1">Membrane</location>
        <topology evidence="1">Multi-pass membrane protein</topology>
    </subcellularLocation>
</comment>
<dbReference type="PROSITE" id="PS50850">
    <property type="entry name" value="MFS"/>
    <property type="match status" value="1"/>
</dbReference>
<organism evidence="8 9">
    <name type="scientific">Eremothecium sinecaudum</name>
    <dbReference type="NCBI Taxonomy" id="45286"/>
    <lineage>
        <taxon>Eukaryota</taxon>
        <taxon>Fungi</taxon>
        <taxon>Dikarya</taxon>
        <taxon>Ascomycota</taxon>
        <taxon>Saccharomycotina</taxon>
        <taxon>Saccharomycetes</taxon>
        <taxon>Saccharomycetales</taxon>
        <taxon>Saccharomycetaceae</taxon>
        <taxon>Eremothecium</taxon>
    </lineage>
</organism>
<feature type="transmembrane region" description="Helical" evidence="6">
    <location>
        <begin position="443"/>
        <end position="462"/>
    </location>
</feature>
<dbReference type="PANTHER" id="PTHR23508">
    <property type="entry name" value="CARBOXYLIC ACID TRANSPORTER PROTEIN HOMOLOG"/>
    <property type="match status" value="1"/>
</dbReference>
<dbReference type="InterPro" id="IPR020846">
    <property type="entry name" value="MFS_dom"/>
</dbReference>
<feature type="transmembrane region" description="Helical" evidence="6">
    <location>
        <begin position="265"/>
        <end position="285"/>
    </location>
</feature>
<feature type="transmembrane region" description="Helical" evidence="6">
    <location>
        <begin position="50"/>
        <end position="70"/>
    </location>
</feature>
<feature type="transmembrane region" description="Helical" evidence="6">
    <location>
        <begin position="141"/>
        <end position="162"/>
    </location>
</feature>
<evidence type="ECO:0000256" key="6">
    <source>
        <dbReference type="SAM" id="Phobius"/>
    </source>
</evidence>
<feature type="compositionally biased region" description="Basic and acidic residues" evidence="5">
    <location>
        <begin position="492"/>
        <end position="501"/>
    </location>
</feature>
<feature type="transmembrane region" description="Helical" evidence="6">
    <location>
        <begin position="332"/>
        <end position="349"/>
    </location>
</feature>
<dbReference type="CDD" id="cd17316">
    <property type="entry name" value="MFS_SV2_like"/>
    <property type="match status" value="1"/>
</dbReference>
<accession>A0A0X8HV23</accession>